<keyword evidence="3" id="KW-1185">Reference proteome</keyword>
<dbReference type="PANTHER" id="PTHR48107:SF29">
    <property type="entry name" value="ENOYL-(ACYL CARRIER) REDUCTASE"/>
    <property type="match status" value="1"/>
</dbReference>
<organism evidence="3 4">
    <name type="scientific">Cucurbita maxima</name>
    <name type="common">Pumpkin</name>
    <name type="synonym">Winter squash</name>
    <dbReference type="NCBI Taxonomy" id="3661"/>
    <lineage>
        <taxon>Eukaryota</taxon>
        <taxon>Viridiplantae</taxon>
        <taxon>Streptophyta</taxon>
        <taxon>Embryophyta</taxon>
        <taxon>Tracheophyta</taxon>
        <taxon>Spermatophyta</taxon>
        <taxon>Magnoliopsida</taxon>
        <taxon>eudicotyledons</taxon>
        <taxon>Gunneridae</taxon>
        <taxon>Pentapetalae</taxon>
        <taxon>rosids</taxon>
        <taxon>fabids</taxon>
        <taxon>Cucurbitales</taxon>
        <taxon>Cucurbitaceae</taxon>
        <taxon>Cucurbiteae</taxon>
        <taxon>Cucurbita</taxon>
    </lineage>
</organism>
<dbReference type="Pfam" id="PF13561">
    <property type="entry name" value="adh_short_C2"/>
    <property type="match status" value="1"/>
</dbReference>
<dbReference type="PROSITE" id="PS00061">
    <property type="entry name" value="ADH_SHORT"/>
    <property type="match status" value="1"/>
</dbReference>
<dbReference type="KEGG" id="cmax:111472850"/>
<dbReference type="PANTHER" id="PTHR48107">
    <property type="entry name" value="NADPH-DEPENDENT ALDEHYDE REDUCTASE-LIKE PROTEIN, CHLOROPLASTIC-RELATED"/>
    <property type="match status" value="1"/>
</dbReference>
<protein>
    <submittedName>
        <fullName evidence="4">NADPH-dependent aldehyde reductase-like protein, chloroplastic</fullName>
    </submittedName>
</protein>
<dbReference type="Proteomes" id="UP000504608">
    <property type="component" value="Unplaced"/>
</dbReference>
<comment type="similarity">
    <text evidence="1">Belongs to the short-chain dehydrogenases/reductases (SDR) family.</text>
</comment>
<dbReference type="OrthoDB" id="1669814at2759"/>
<dbReference type="PRINTS" id="PR00081">
    <property type="entry name" value="GDHRDH"/>
</dbReference>
<dbReference type="InterPro" id="IPR020904">
    <property type="entry name" value="Sc_DH/Rdtase_CS"/>
</dbReference>
<dbReference type="GeneID" id="111472850"/>
<dbReference type="RefSeq" id="XP_022974228.1">
    <property type="nucleotide sequence ID" value="XM_023118460.1"/>
</dbReference>
<evidence type="ECO:0000256" key="2">
    <source>
        <dbReference type="ARBA" id="ARBA00023002"/>
    </source>
</evidence>
<proteinExistence type="inferred from homology"/>
<gene>
    <name evidence="4" type="primary">LOC111472850</name>
</gene>
<dbReference type="SUPFAM" id="SSF51735">
    <property type="entry name" value="NAD(P)-binding Rossmann-fold domains"/>
    <property type="match status" value="1"/>
</dbReference>
<name>A0A6J1IFL7_CUCMA</name>
<keyword evidence="2" id="KW-0560">Oxidoreductase</keyword>
<evidence type="ECO:0000256" key="1">
    <source>
        <dbReference type="ARBA" id="ARBA00006484"/>
    </source>
</evidence>
<evidence type="ECO:0000313" key="4">
    <source>
        <dbReference type="RefSeq" id="XP_022974228.1"/>
    </source>
</evidence>
<dbReference type="AlphaFoldDB" id="A0A6J1IFL7"/>
<dbReference type="PRINTS" id="PR00080">
    <property type="entry name" value="SDRFAMILY"/>
</dbReference>
<accession>A0A6J1IFL7</accession>
<reference evidence="4" key="1">
    <citation type="submission" date="2025-08" db="UniProtKB">
        <authorList>
            <consortium name="RefSeq"/>
        </authorList>
    </citation>
    <scope>IDENTIFICATION</scope>
    <source>
        <tissue evidence="4">Young leaves</tissue>
    </source>
</reference>
<dbReference type="GO" id="GO:0016614">
    <property type="term" value="F:oxidoreductase activity, acting on CH-OH group of donors"/>
    <property type="evidence" value="ECO:0007669"/>
    <property type="project" value="UniProtKB-ARBA"/>
</dbReference>
<evidence type="ECO:0000313" key="3">
    <source>
        <dbReference type="Proteomes" id="UP000504608"/>
    </source>
</evidence>
<sequence length="264" mass="27399">MATMPSSSSPSPLLPLQHRVAIVTGASRGIGRAIALHFASLGAKLLINYVSNPAQALLVASQINSSFPGAALTLQGDVSDPATVAALFDKAEHAFNSPVHILVNSAAILDPHKRSLADLPLEDFDRILSVNVRGSFLCAREGANRVKRGGGGRIILISSSLVGVLRPGSGAYTASKAAVETMTTILAKEMKGSGITVNCVSPGPIATEMFLTGRSEEEVKKVAEECPMGRVGEAMDVAPLVAFLASDSGEWVNGQVIRVNGGMV</sequence>
<dbReference type="Gene3D" id="3.40.50.720">
    <property type="entry name" value="NAD(P)-binding Rossmann-like Domain"/>
    <property type="match status" value="1"/>
</dbReference>
<dbReference type="InterPro" id="IPR002347">
    <property type="entry name" value="SDR_fam"/>
</dbReference>
<dbReference type="InterPro" id="IPR036291">
    <property type="entry name" value="NAD(P)-bd_dom_sf"/>
</dbReference>
<dbReference type="FunFam" id="3.40.50.720:FF:000084">
    <property type="entry name" value="Short-chain dehydrogenase reductase"/>
    <property type="match status" value="1"/>
</dbReference>